<proteinExistence type="predicted"/>
<organism evidence="1 2">
    <name type="scientific">Rehmannia glutinosa</name>
    <name type="common">Chinese foxglove</name>
    <dbReference type="NCBI Taxonomy" id="99300"/>
    <lineage>
        <taxon>Eukaryota</taxon>
        <taxon>Viridiplantae</taxon>
        <taxon>Streptophyta</taxon>
        <taxon>Embryophyta</taxon>
        <taxon>Tracheophyta</taxon>
        <taxon>Spermatophyta</taxon>
        <taxon>Magnoliopsida</taxon>
        <taxon>eudicotyledons</taxon>
        <taxon>Gunneridae</taxon>
        <taxon>Pentapetalae</taxon>
        <taxon>asterids</taxon>
        <taxon>lamiids</taxon>
        <taxon>Lamiales</taxon>
        <taxon>Orobanchaceae</taxon>
        <taxon>Rehmannieae</taxon>
        <taxon>Rehmannia</taxon>
    </lineage>
</organism>
<reference evidence="1 2" key="1">
    <citation type="journal article" date="2021" name="Comput. Struct. Biotechnol. J.">
        <title>De novo genome assembly of the potent medicinal plant Rehmannia glutinosa using nanopore technology.</title>
        <authorList>
            <person name="Ma L."/>
            <person name="Dong C."/>
            <person name="Song C."/>
            <person name="Wang X."/>
            <person name="Zheng X."/>
            <person name="Niu Y."/>
            <person name="Chen S."/>
            <person name="Feng W."/>
        </authorList>
    </citation>
    <scope>NUCLEOTIDE SEQUENCE [LARGE SCALE GENOMIC DNA]</scope>
    <source>
        <strain evidence="1">DH-2019</strain>
    </source>
</reference>
<comment type="caution">
    <text evidence="1">The sequence shown here is derived from an EMBL/GenBank/DDBJ whole genome shotgun (WGS) entry which is preliminary data.</text>
</comment>
<keyword evidence="2" id="KW-1185">Reference proteome</keyword>
<evidence type="ECO:0008006" key="3">
    <source>
        <dbReference type="Google" id="ProtNLM"/>
    </source>
</evidence>
<dbReference type="Proteomes" id="UP001318860">
    <property type="component" value="Unassembled WGS sequence"/>
</dbReference>
<sequence>MHPPEYKNVSDLKMPLLVARIKKDVAEYVSKCLTCQRLKHNIVHQRDRFDRDPRFTPRFWGCLQQALGTKLHFSIAFHPRMQHHSKKIGMVPYEALYGRKCRSPVCWDEEGIRFLEDPDLIQNTIEKVKIVKSRLKALSR</sequence>
<evidence type="ECO:0000313" key="1">
    <source>
        <dbReference type="EMBL" id="KAK6122226.1"/>
    </source>
</evidence>
<name>A0ABR0UIG3_REHGL</name>
<dbReference type="EMBL" id="JABTTQ020002734">
    <property type="protein sequence ID" value="KAK6122226.1"/>
    <property type="molecule type" value="Genomic_DNA"/>
</dbReference>
<accession>A0ABR0UIG3</accession>
<dbReference type="InterPro" id="IPR012337">
    <property type="entry name" value="RNaseH-like_sf"/>
</dbReference>
<evidence type="ECO:0000313" key="2">
    <source>
        <dbReference type="Proteomes" id="UP001318860"/>
    </source>
</evidence>
<dbReference type="SUPFAM" id="SSF53098">
    <property type="entry name" value="Ribonuclease H-like"/>
    <property type="match status" value="1"/>
</dbReference>
<gene>
    <name evidence="1" type="ORF">DH2020_044029</name>
</gene>
<protein>
    <recommendedName>
        <fullName evidence="3">Integrase zinc-binding domain-containing protein</fullName>
    </recommendedName>
</protein>